<dbReference type="Proteomes" id="UP001152798">
    <property type="component" value="Chromosome 6"/>
</dbReference>
<evidence type="ECO:0000256" key="1">
    <source>
        <dbReference type="ARBA" id="ARBA00022761"/>
    </source>
</evidence>
<dbReference type="Pfam" id="PF03723">
    <property type="entry name" value="Hemocyanin_C"/>
    <property type="match status" value="1"/>
</dbReference>
<dbReference type="PRINTS" id="PR00187">
    <property type="entry name" value="HAEMOCYANIN"/>
</dbReference>
<accession>A0A9P0MX34</accession>
<gene>
    <name evidence="6" type="ORF">NEZAVI_LOCUS13807</name>
</gene>
<evidence type="ECO:0000259" key="5">
    <source>
        <dbReference type="Pfam" id="PF03723"/>
    </source>
</evidence>
<dbReference type="InterPro" id="IPR013788">
    <property type="entry name" value="Hemocyanin/hexamerin"/>
</dbReference>
<dbReference type="GO" id="GO:0005615">
    <property type="term" value="C:extracellular space"/>
    <property type="evidence" value="ECO:0007669"/>
    <property type="project" value="UniProtKB-ARBA"/>
</dbReference>
<evidence type="ECO:0000313" key="6">
    <source>
        <dbReference type="EMBL" id="CAH1405642.1"/>
    </source>
</evidence>
<organism evidence="6 7">
    <name type="scientific">Nezara viridula</name>
    <name type="common">Southern green stink bug</name>
    <name type="synonym">Cimex viridulus</name>
    <dbReference type="NCBI Taxonomy" id="85310"/>
    <lineage>
        <taxon>Eukaryota</taxon>
        <taxon>Metazoa</taxon>
        <taxon>Ecdysozoa</taxon>
        <taxon>Arthropoda</taxon>
        <taxon>Hexapoda</taxon>
        <taxon>Insecta</taxon>
        <taxon>Pterygota</taxon>
        <taxon>Neoptera</taxon>
        <taxon>Paraneoptera</taxon>
        <taxon>Hemiptera</taxon>
        <taxon>Heteroptera</taxon>
        <taxon>Panheteroptera</taxon>
        <taxon>Pentatomomorpha</taxon>
        <taxon>Pentatomoidea</taxon>
        <taxon>Pentatomidae</taxon>
        <taxon>Pentatominae</taxon>
        <taxon>Nezara</taxon>
    </lineage>
</organism>
<dbReference type="InterPro" id="IPR037020">
    <property type="entry name" value="Hemocyanin_C_sf"/>
</dbReference>
<proteinExistence type="predicted"/>
<dbReference type="SUPFAM" id="SSF48050">
    <property type="entry name" value="Hemocyanin, N-terminal domain"/>
    <property type="match status" value="1"/>
</dbReference>
<feature type="domain" description="Hemocyanin C-terminal" evidence="5">
    <location>
        <begin position="442"/>
        <end position="681"/>
    </location>
</feature>
<dbReference type="Pfam" id="PF03722">
    <property type="entry name" value="Hemocyanin_N"/>
    <property type="match status" value="1"/>
</dbReference>
<dbReference type="Gene3D" id="1.10.1280.10">
    <property type="entry name" value="Di-copper center containing domain from catechol oxidase"/>
    <property type="match status" value="1"/>
</dbReference>
<dbReference type="SUPFAM" id="SSF48056">
    <property type="entry name" value="Di-copper centre-containing domain"/>
    <property type="match status" value="1"/>
</dbReference>
<feature type="chain" id="PRO_5040477304" evidence="2">
    <location>
        <begin position="17"/>
        <end position="693"/>
    </location>
</feature>
<protein>
    <submittedName>
        <fullName evidence="6">Uncharacterized protein</fullName>
    </submittedName>
</protein>
<keyword evidence="1" id="KW-0758">Storage protein</keyword>
<keyword evidence="2" id="KW-0732">Signal</keyword>
<dbReference type="Gene3D" id="1.20.1370.10">
    <property type="entry name" value="Hemocyanin, N-terminal domain"/>
    <property type="match status" value="1"/>
</dbReference>
<dbReference type="PANTHER" id="PTHR11511">
    <property type="entry name" value="LARVAL STORAGE PROTEIN/PHENOLOXIDASE"/>
    <property type="match status" value="1"/>
</dbReference>
<dbReference type="InterPro" id="IPR000896">
    <property type="entry name" value="Hemocyanin/hexamerin_mid_dom"/>
</dbReference>
<evidence type="ECO:0000259" key="4">
    <source>
        <dbReference type="Pfam" id="PF03722"/>
    </source>
</evidence>
<evidence type="ECO:0000313" key="7">
    <source>
        <dbReference type="Proteomes" id="UP001152798"/>
    </source>
</evidence>
<feature type="domain" description="Hemocyanin N-terminal" evidence="4">
    <location>
        <begin position="32"/>
        <end position="150"/>
    </location>
</feature>
<feature type="signal peptide" evidence="2">
    <location>
        <begin position="1"/>
        <end position="16"/>
    </location>
</feature>
<name>A0A9P0MX34_NEZVI</name>
<evidence type="ECO:0000256" key="2">
    <source>
        <dbReference type="SAM" id="SignalP"/>
    </source>
</evidence>
<dbReference type="GO" id="GO:0045735">
    <property type="term" value="F:nutrient reservoir activity"/>
    <property type="evidence" value="ECO:0007669"/>
    <property type="project" value="UniProtKB-KW"/>
</dbReference>
<dbReference type="SUPFAM" id="SSF81296">
    <property type="entry name" value="E set domains"/>
    <property type="match status" value="1"/>
</dbReference>
<dbReference type="Pfam" id="PF00372">
    <property type="entry name" value="Hemocyanin_M"/>
    <property type="match status" value="1"/>
</dbReference>
<dbReference type="EMBL" id="OV725082">
    <property type="protein sequence ID" value="CAH1405642.1"/>
    <property type="molecule type" value="Genomic_DNA"/>
</dbReference>
<reference evidence="6" key="1">
    <citation type="submission" date="2022-01" db="EMBL/GenBank/DDBJ databases">
        <authorList>
            <person name="King R."/>
        </authorList>
    </citation>
    <scope>NUCLEOTIDE SEQUENCE</scope>
</reference>
<dbReference type="InterPro" id="IPR008922">
    <property type="entry name" value="Di-copper_centre_dom_sf"/>
</dbReference>
<dbReference type="InterPro" id="IPR036697">
    <property type="entry name" value="Hemocyanin_N_sf"/>
</dbReference>
<dbReference type="AlphaFoldDB" id="A0A9P0MX34"/>
<feature type="domain" description="Hemocyanin middle" evidence="3">
    <location>
        <begin position="156"/>
        <end position="429"/>
    </location>
</feature>
<dbReference type="OrthoDB" id="6592338at2759"/>
<sequence>MLSLLTVLVSATAISASVVQQRPERKIADANFLKQQKQVLDLFVGVGHSDHWKMECANFDMMANLGSFTDEKYPKEFMRSFAKGMLPKGSIFTMSCYRSRSDTIRLFDVFYFAKDFDTFYKSACWAKQHLNGGMFTYAYMLALIHRSDCQDFVLPPQYEMFPNFFVPIDTLHEVYDAKMEGLKEGRFTYNNTGYEYIYHDSMYGGLLYSEERGHSDIKVAYFREDVGLNSYLSDMTFRNPQWMCKDKYNSPWMMKRRGENYYHMLQQLLARYLHERNANSLPNLDPLIWEKPIMVGYNPRVAFFNGRPMHTRPDGMIPTEFAYRWVARAKTFERRIMDAVDAGAIWETSNKTLLSLNNEDGMDLIGRMVFGTVDSPSKDYFQSAYYAAIEALTYVSSGAGDREFVGNALALPITAARDPVYFNYLARMVVRYFQRYAKLHAPYSHAELGFNGVSVQNIEVDKMVTYFDMFDYEVTNAVPMQKSSDYTDHRYIARQYRLNHKPYNYKVTVNSEQAGEGIVRVFLGQKYDSEDRVLSVEQARLGFFEIDRFLVKLAPGVNVIERSSKESPFFVSDRDGFRTLYTNINNAINQKAPFYISQYGRCGLPERLQLPMGWKQGRPIQMAVIVNSFDRSSAQPDNNFDIACGGMGLYDGRPMGFPFNRRLYNNYHVPNFFFKDVVIEHKGRDEVNRPSAS</sequence>
<dbReference type="InterPro" id="IPR005204">
    <property type="entry name" value="Hemocyanin_N"/>
</dbReference>
<keyword evidence="7" id="KW-1185">Reference proteome</keyword>
<dbReference type="InterPro" id="IPR014756">
    <property type="entry name" value="Ig_E-set"/>
</dbReference>
<dbReference type="InterPro" id="IPR005203">
    <property type="entry name" value="Hemocyanin_C"/>
</dbReference>
<dbReference type="PANTHER" id="PTHR11511:SF5">
    <property type="entry name" value="FAT-BODY PROTEIN 1-RELATED"/>
    <property type="match status" value="1"/>
</dbReference>
<dbReference type="Gene3D" id="2.60.40.1520">
    <property type="entry name" value="Hemocyanin, C-terminal domain"/>
    <property type="match status" value="1"/>
</dbReference>
<evidence type="ECO:0000259" key="3">
    <source>
        <dbReference type="Pfam" id="PF00372"/>
    </source>
</evidence>